<dbReference type="CDD" id="cd18805">
    <property type="entry name" value="SF2_C_suv3"/>
    <property type="match status" value="1"/>
</dbReference>
<reference evidence="6 7" key="1">
    <citation type="submission" date="2020-08" db="EMBL/GenBank/DDBJ databases">
        <title>A Genomic Blueprint of the Chicken Gut Microbiome.</title>
        <authorList>
            <person name="Gilroy R."/>
            <person name="Ravi A."/>
            <person name="Getino M."/>
            <person name="Pursley I."/>
            <person name="Horton D.L."/>
            <person name="Alikhan N.-F."/>
            <person name="Baker D."/>
            <person name="Gharbi K."/>
            <person name="Hall N."/>
            <person name="Watson M."/>
            <person name="Adriaenssens E.M."/>
            <person name="Foster-Nyarko E."/>
            <person name="Jarju S."/>
            <person name="Secka A."/>
            <person name="Antonio M."/>
            <person name="Oren A."/>
            <person name="Chaudhuri R."/>
            <person name="La Ragione R.M."/>
            <person name="Hildebrand F."/>
            <person name="Pallen M.J."/>
        </authorList>
    </citation>
    <scope>NUCLEOTIDE SEQUENCE [LARGE SCALE GENOMIC DNA]</scope>
    <source>
        <strain evidence="6 7">Sa2CUA2</strain>
    </source>
</reference>
<dbReference type="PROSITE" id="PS51194">
    <property type="entry name" value="HELICASE_CTER"/>
    <property type="match status" value="1"/>
</dbReference>
<organism evidence="6 7">
    <name type="scientific">Serpens gallinarum</name>
    <dbReference type="NCBI Taxonomy" id="2763075"/>
    <lineage>
        <taxon>Bacteria</taxon>
        <taxon>Pseudomonadati</taxon>
        <taxon>Pseudomonadota</taxon>
        <taxon>Gammaproteobacteria</taxon>
        <taxon>Pseudomonadales</taxon>
        <taxon>Pseudomonadaceae</taxon>
        <taxon>Pseudomonas</taxon>
    </lineage>
</organism>
<dbReference type="Proteomes" id="UP000611945">
    <property type="component" value="Unassembled WGS sequence"/>
</dbReference>
<dbReference type="Gene3D" id="3.40.50.300">
    <property type="entry name" value="P-loop containing nucleotide triphosphate hydrolases"/>
    <property type="match status" value="2"/>
</dbReference>
<keyword evidence="7" id="KW-1185">Reference proteome</keyword>
<dbReference type="Pfam" id="PF12513">
    <property type="entry name" value="SUV3_C"/>
    <property type="match status" value="1"/>
</dbReference>
<evidence type="ECO:0000256" key="3">
    <source>
        <dbReference type="ARBA" id="ARBA00022806"/>
    </source>
</evidence>
<proteinExistence type="predicted"/>
<dbReference type="InterPro" id="IPR055206">
    <property type="entry name" value="DEXQc_SUV3"/>
</dbReference>
<evidence type="ECO:0000256" key="1">
    <source>
        <dbReference type="ARBA" id="ARBA00022741"/>
    </source>
</evidence>
<dbReference type="PANTHER" id="PTHR12131:SF1">
    <property type="entry name" value="ATP-DEPENDENT RNA HELICASE SUPV3L1, MITOCHONDRIAL-RELATED"/>
    <property type="match status" value="1"/>
</dbReference>
<evidence type="ECO:0000256" key="4">
    <source>
        <dbReference type="ARBA" id="ARBA00022840"/>
    </source>
</evidence>
<keyword evidence="1" id="KW-0547">Nucleotide-binding</keyword>
<evidence type="ECO:0000259" key="5">
    <source>
        <dbReference type="PROSITE" id="PS51194"/>
    </source>
</evidence>
<dbReference type="GO" id="GO:0004386">
    <property type="term" value="F:helicase activity"/>
    <property type="evidence" value="ECO:0007669"/>
    <property type="project" value="UniProtKB-KW"/>
</dbReference>
<gene>
    <name evidence="6" type="ORF">H9642_11470</name>
</gene>
<dbReference type="InterPro" id="IPR001650">
    <property type="entry name" value="Helicase_C-like"/>
</dbReference>
<feature type="domain" description="Helicase C-terminal" evidence="5">
    <location>
        <begin position="462"/>
        <end position="614"/>
    </location>
</feature>
<evidence type="ECO:0000313" key="7">
    <source>
        <dbReference type="Proteomes" id="UP000611945"/>
    </source>
</evidence>
<name>A0ABR8TPW4_9PSED</name>
<dbReference type="SMART" id="SM00490">
    <property type="entry name" value="HELICc"/>
    <property type="match status" value="1"/>
</dbReference>
<accession>A0ABR8TPW4</accession>
<dbReference type="Pfam" id="PF00271">
    <property type="entry name" value="Helicase_C"/>
    <property type="match status" value="1"/>
</dbReference>
<dbReference type="PANTHER" id="PTHR12131">
    <property type="entry name" value="ATP-DEPENDENT RNA AND DNA HELICASE"/>
    <property type="match status" value="1"/>
</dbReference>
<dbReference type="Gene3D" id="1.20.58.1080">
    <property type="match status" value="1"/>
</dbReference>
<keyword evidence="3 6" id="KW-0347">Helicase</keyword>
<sequence>MRKADIQHRKAIQLERLQRFLAWAIARYPEFAPNKRHQDDWFIAYQGHRIAEIGRAARAFWLGLTESAVDDVLTQPEPTSLIGRILARDVHDYSCTVDIFGVEKTFSCGVQTFLNSAWASRLADSASSDAFEATVQQAMHAWVRERLQVLERPFATLSDEQKEQALEAMRPTLAGVDAFAATAIDTLNEVMHELRYVVELRQGSLALDVQRRVPAGQGHVLSDQEVLDWKAQDRQALEEKFTLLVDQAGDFDLQLLGQKRLNEIFFMEPQKLIRSVRYARQAHAEKMAFAVLLENPRFAHYHKLYPARRLTRTWTALLGPTNSGKTHRAIETMTGATHGIYLSPLRLMALENQERIEAMGVPCSLVTGEEEIIREGATHFCCTVEEFARFRDQHWDVVVIDEVQMMADDQRGWAWVDALVSAYTPELIMTGPALIEPSLHTLCELCEDRLVIKRTKRLSPVDVARHSTTLKKLDEGSLLVAFSRKTVLELKGLLEMTGKSVSVVYGALSPEVRHEQARRFREGEADLMVATDAVGMGLNLPAHTLCFYTDEKFDGIQNRQLKVQEVKQIGGRAGRFGHHDNGYITALDPQTLQSIKRLFNSPDVPIDLAQFQVRPSIEHLSAIAELMNDPSLLRAWLTFNRNINFGEEFISILPDELADWIALIDDPDIELWLRWIFACTPIRGGLDSPASTFAQQWLQKVARGTVIDPPRLLINAELATLESSLHVIETYLHLARTLPDYFPGVERGEEHRRLLNDAITRELSRRRTPKRTDQRRIKGDTKSCQQCSKPMPLLESQFRLCQACYRAQQQRSGRERQ</sequence>
<dbReference type="Pfam" id="PF22527">
    <property type="entry name" value="DEXQc_Suv3"/>
    <property type="match status" value="1"/>
</dbReference>
<dbReference type="EMBL" id="JACSQG010000005">
    <property type="protein sequence ID" value="MBD7977806.1"/>
    <property type="molecule type" value="Genomic_DNA"/>
</dbReference>
<dbReference type="RefSeq" id="WP_251836580.1">
    <property type="nucleotide sequence ID" value="NZ_JACSQG010000005.1"/>
</dbReference>
<dbReference type="InterPro" id="IPR050699">
    <property type="entry name" value="RNA-DNA_Helicase"/>
</dbReference>
<dbReference type="InterPro" id="IPR022192">
    <property type="entry name" value="SUV3_C"/>
</dbReference>
<dbReference type="Gene3D" id="1.20.272.40">
    <property type="match status" value="1"/>
</dbReference>
<comment type="caution">
    <text evidence="6">The sequence shown here is derived from an EMBL/GenBank/DDBJ whole genome shotgun (WGS) entry which is preliminary data.</text>
</comment>
<keyword evidence="2" id="KW-0378">Hydrolase</keyword>
<evidence type="ECO:0000256" key="2">
    <source>
        <dbReference type="ARBA" id="ARBA00022801"/>
    </source>
</evidence>
<keyword evidence="4" id="KW-0067">ATP-binding</keyword>
<dbReference type="SUPFAM" id="SSF52540">
    <property type="entry name" value="P-loop containing nucleoside triphosphate hydrolases"/>
    <property type="match status" value="1"/>
</dbReference>
<dbReference type="InterPro" id="IPR027417">
    <property type="entry name" value="P-loop_NTPase"/>
</dbReference>
<protein>
    <submittedName>
        <fullName evidence="6">RNA helicase</fullName>
    </submittedName>
</protein>
<evidence type="ECO:0000313" key="6">
    <source>
        <dbReference type="EMBL" id="MBD7977806.1"/>
    </source>
</evidence>